<comment type="caution">
    <text evidence="2">The sequence shown here is derived from an EMBL/GenBank/DDBJ whole genome shotgun (WGS) entry which is preliminary data.</text>
</comment>
<keyword evidence="3" id="KW-1185">Reference proteome</keyword>
<dbReference type="Proteomes" id="UP000592780">
    <property type="component" value="Unassembled WGS sequence"/>
</dbReference>
<proteinExistence type="predicted"/>
<feature type="region of interest" description="Disordered" evidence="1">
    <location>
        <begin position="31"/>
        <end position="56"/>
    </location>
</feature>
<gene>
    <name evidence="2" type="ORF">HDG40_002819</name>
</gene>
<sequence length="56" mass="5830">MTLSAGRAARPRGRAVLLPFCPTRAAAGLLPPRKTVQNDDFGAPRGALSGRGRKTA</sequence>
<reference evidence="2 3" key="1">
    <citation type="submission" date="2020-08" db="EMBL/GenBank/DDBJ databases">
        <title>Genomic Encyclopedia of Type Strains, Phase IV (KMG-V): Genome sequencing to study the core and pangenomes of soil and plant-associated prokaryotes.</title>
        <authorList>
            <person name="Whitman W."/>
        </authorList>
    </citation>
    <scope>NUCLEOTIDE SEQUENCE [LARGE SCALE GENOMIC DNA]</scope>
    <source>
        <strain evidence="2 3">JPY158</strain>
    </source>
</reference>
<protein>
    <submittedName>
        <fullName evidence="2">Uncharacterized protein</fullName>
    </submittedName>
</protein>
<dbReference type="AlphaFoldDB" id="A0A7W8V6E0"/>
<evidence type="ECO:0000313" key="3">
    <source>
        <dbReference type="Proteomes" id="UP000592780"/>
    </source>
</evidence>
<evidence type="ECO:0000313" key="2">
    <source>
        <dbReference type="EMBL" id="MBB5424674.1"/>
    </source>
</evidence>
<evidence type="ECO:0000256" key="1">
    <source>
        <dbReference type="SAM" id="MobiDB-lite"/>
    </source>
</evidence>
<dbReference type="EMBL" id="JACHDD010000004">
    <property type="protein sequence ID" value="MBB5424674.1"/>
    <property type="molecule type" value="Genomic_DNA"/>
</dbReference>
<accession>A0A7W8V6E0</accession>
<dbReference type="RefSeq" id="WP_018431990.1">
    <property type="nucleotide sequence ID" value="NZ_JACHDD010000004.1"/>
</dbReference>
<organism evidence="2 3">
    <name type="scientific">Paraburkholderia atlantica</name>
    <dbReference type="NCBI Taxonomy" id="2654982"/>
    <lineage>
        <taxon>Bacteria</taxon>
        <taxon>Pseudomonadati</taxon>
        <taxon>Pseudomonadota</taxon>
        <taxon>Betaproteobacteria</taxon>
        <taxon>Burkholderiales</taxon>
        <taxon>Burkholderiaceae</taxon>
        <taxon>Paraburkholderia</taxon>
    </lineage>
</organism>
<name>A0A7W8V6E0_PARAM</name>